<evidence type="ECO:0000313" key="5">
    <source>
        <dbReference type="Proteomes" id="UP000618051"/>
    </source>
</evidence>
<feature type="compositionally biased region" description="Polar residues" evidence="1">
    <location>
        <begin position="1092"/>
        <end position="1101"/>
    </location>
</feature>
<name>A0A835P0C2_9PASS</name>
<keyword evidence="2" id="KW-0812">Transmembrane</keyword>
<feature type="region of interest" description="Disordered" evidence="1">
    <location>
        <begin position="1258"/>
        <end position="1301"/>
    </location>
</feature>
<dbReference type="InterPro" id="IPR029659">
    <property type="entry name" value="PRIMA1"/>
</dbReference>
<feature type="compositionally biased region" description="Polar residues" evidence="1">
    <location>
        <begin position="2283"/>
        <end position="2294"/>
    </location>
</feature>
<reference evidence="4 5" key="2">
    <citation type="journal article" date="2021" name="J. Hered.">
        <title>Feather Gene Expression Elucidates the Developmental Basis of Plumage Iridescence in African Starlings.</title>
        <authorList>
            <person name="Rubenstein D.R."/>
            <person name="Corvelo A."/>
            <person name="MacManes M.D."/>
            <person name="Maia R."/>
            <person name="Narzisi G."/>
            <person name="Rousaki A."/>
            <person name="Vandenabeele P."/>
            <person name="Shawkey M.D."/>
            <person name="Solomon J."/>
        </authorList>
    </citation>
    <scope>NUCLEOTIDE SEQUENCE [LARGE SCALE GENOMIC DNA]</scope>
    <source>
        <strain evidence="4">SS15</strain>
    </source>
</reference>
<evidence type="ECO:0000313" key="3">
    <source>
        <dbReference type="EMBL" id="KAG0126785.1"/>
    </source>
</evidence>
<dbReference type="EMBL" id="JADDUC020000007">
    <property type="protein sequence ID" value="KAI1237635.1"/>
    <property type="molecule type" value="Genomic_DNA"/>
</dbReference>
<evidence type="ECO:0000256" key="1">
    <source>
        <dbReference type="SAM" id="MobiDB-lite"/>
    </source>
</evidence>
<proteinExistence type="predicted"/>
<feature type="region of interest" description="Disordered" evidence="1">
    <location>
        <begin position="2271"/>
        <end position="2299"/>
    </location>
</feature>
<dbReference type="Proteomes" id="UP000618051">
    <property type="component" value="Unassembled WGS sequence"/>
</dbReference>
<feature type="region of interest" description="Disordered" evidence="1">
    <location>
        <begin position="1486"/>
        <end position="1511"/>
    </location>
</feature>
<reference evidence="3" key="1">
    <citation type="submission" date="2020-10" db="EMBL/GenBank/DDBJ databases">
        <title>Feather gene expression reveals the developmental basis of iridescence in African starlings.</title>
        <authorList>
            <person name="Rubenstein D.R."/>
        </authorList>
    </citation>
    <scope>NUCLEOTIDE SEQUENCE</scope>
    <source>
        <strain evidence="3">SS15</strain>
        <tissue evidence="3">Liver</tissue>
    </source>
</reference>
<gene>
    <name evidence="4" type="ORF">IHE44_0013718</name>
    <name evidence="3" type="ORF">IHE44_003632</name>
</gene>
<keyword evidence="2" id="KW-0472">Membrane</keyword>
<feature type="compositionally biased region" description="Low complexity" evidence="1">
    <location>
        <begin position="1107"/>
        <end position="1117"/>
    </location>
</feature>
<feature type="region of interest" description="Disordered" evidence="1">
    <location>
        <begin position="1092"/>
        <end position="1120"/>
    </location>
</feature>
<sequence length="4428" mass="492208">MWITQGEPQKSCSKPVAEKFTESCQEICQCRPPPLLPPPPPPPPPPRLLAVPTPKSTFCPTEETWWPGLVIIIAVCCTTLVFLFVVVIICYKAIKRLLVNAERFGLANCGGQLVPHKELLFKSAVILVDGSNRWEEQKLNLKRKIQSCLAKLSSALLLLGPPSCTSPGTETSVTAASLKNLSPTSTEEMLRSEVAAVIQLYIQSDTSKELQVTSKFPLCVTGDCSIGHYTTGTPATDVCCCIDQAPKETICDIVLCCSMMYRRVFCQRALLLNQQGKWADDSQVVLDTPFIHCSNFVKPLFYICVSKPERKMRVPHRMGRSLLIHTRIVDSYCLSATLIAMEGFYTLLKRDHISHPLSLFCCLLPIAPCPEGKGTGRVPLCRSVTLMGCASILATPEPLGPVLPLLEGLHAPVLTAQYLPCCRVAKQHSAPCSESLAEGETRGQSRGWQEMVSAGVGPLHSTPALLSLQSPLHGRHVAIPSGVAGLENDAAGLSILESCWLISHGSHHSDRSSSCVTSEQILLKSNKLSCNMISRAVKETFSFCIIILALCRALAQIFSPSPHKTERKGLKMLKTMLDYLTSLSGDGNMGDICKSLGRQTLSSSECVAKSCPDGAAFYYNCKTFALYVGATLPQDQQAHTQPSTCQHQKWGCQMELPRELCSERIIQGSKPPGGDRCLLAVLSRMGTPERAFPDAGLGALALNRDIAVEVVGRNSMKHWEVYEMWIALGVLNSLAAFCFGQIFFSHCQTMQSKTNVHPGFLSGHKTLVPLGLHVCGNSQAPMQSQFGTWLPPSYVVPWYCNTPVLSVLYKDVPELQKSDLDFERIPACGCFSLNVEMWHSLRLVACLSESVNIGHRKAAAGGLRAALCLPRRLALSPHIAAWQGEIPAQVQLTTLHQSDLEKDTWRSILESDITLQKREAGQGMSLRTTKISGVERIFLPPVTKQSDPQTAEVKVASFYTEDKKAELKPQPCCPSCPSPDTAVCPGKHFCLGQMLQKQTWKERGKFYEICALLVVHKQRDYTPAFLQPSKAHETLSLMLRGWKFHKQKQFMTSPSADGHGHTAGKPGSFGWDSPLPVLCLYQTEVKSTEVKSTASELNQGAPTACTPPSQQGSSFPSQRRRLNLQRKKDVTLESRTHLMPNTISSKSELSPFLKDVFIWACLIHAVKTKALTATFKLLSCCFCLAPWHSLICAWGLAIVLSVLPAQPVWCEHPGRAVSPGTGSFPEQQTQSTWDVLGATGRGTNALMECAVPQGIFSGERRDGASAGHTQKELRARTPSRKQKRKYKEKQQHGRHIPVNEPDPGKKSCLSCPALEAAGCPHLSTIWVADKTALTDTDLDCSKSFLRKLLEAGEESIRNHQVFFVCLFLMPPHLKYELRSPNSVFSCIQETRWFQVMVFLSQSCIQGDCTGRKKKRKFSKQLMNVILKTIILGQTIPSRSLAQSGVASSAEDNQRARGASPSLQHTQHRLSQQLWAHGCSEAQPLSLETETGPKLGPQGGLESTWERSPRSQPSLWQGHDFVVEVSAAAIGHPLQICFSSCFGQRAPFELAAPGLGLHSAHLGWSHAVNRNDQSCPKSQLNPSDGCSLSVSPEFSTHCTDPHSGLCCVELSLEKVTALEKHWREKLSCFDEAHGADHVFLSGLMLSVAQEPVDNVRLRWTAGTQILVCRHSMQFMQPFCFFSANCLHGSHIIEDLILFGFVCLFYKCFLDLACTFKGFGQREGPSSRYPVKSVEHQSLSFSLVHVGHLPLEQRIFSFFESKDTFFSFHQTVRKEKVVLFRARICPLPSPCPYGCGCSCTALCPLPAAKDGSSIPGLFITLSPLFRQTQNTSPDRFQGAKVSDIKTLEVLLVMAGKADQERKGLASSPELPLGEVYKISTTVSGMANPAPQEGLRRKMGYNSLVQKQQLNVPLLHHRQEEILHPRNVYGSLAVMHNFILLIKDFPAKLQLFPDWQSQYDKGIETQMVCLRLALVWDQEDGNQNSLLHVLSLGIPTKHILSISPTADISQMNHLHGQQCFSSHSLLSQQIPQLFYPGYLINLLGRAELLLMEDLPFDCKKIYWFSTLEALPRCLGKPFTHQALLLMKMLFSVCCDLKKNPTKPPRKPQKTKTKATNKTVHSAHSLSLSWAITEHQPSEAFNGVKQVAIQITKKKKKKKKKKDLLGISICYFYTKKRSLPTVKLIKSLETCLGYCYSVTHRADKHLIFEQNQCLQAWSLPAHSHGLSGLMGSWLNTVSEQVTWGSALKAARQLAGSPLVSIKSVCMGNEPLFPSSASSSQSPAPCTHYNSQTMHSDSWNPPAHSYRTKAQQVTRRARTLSCGLLSFDLRHFQWWPLTPHQQTLGRPVPRVDSGSLPDHFAAWGASGHLPLRWLFSLLSLDAQTPAEIVLSKERQKKTVDRTLPELRAAGGIAQDSWLQNSFPGHASKDKQPWALVIFIQFERRLCRPEFRDIFPLRAFVSPRAHRLLSQHGKQSKKTNCVLGPLNCHGPNDTMQKHYRQRKAPGDAQADVNLALRTRMMDSAPADTHPETQLCWERGGAERFAANIKNCCSGLFQRDNSEHRCFEADFARQGKSFHHVASMHYPLRCLIIDSPFQNIDRRIQYSSHKNKEASMKPTKKSSRESMKVFLYMQMRNIGVNRVNILHGEVYIKKRKKNAAVVLSNSTLLLENHMQLCQDLLLSLPHEEPYSNLSIYRQMNAKTAGMQPDAEDTSSVHPSVGSHTDEGNQAVEQAGHGAVLAPQICCLPSSLKSYTAAAGAAQNPWKSRRKVEHFHFIAQSLKKSPSQILSFKLEMPLTGCCVNKLCTTVSLKDFKYTVQIYKCEAQNTEDIAKDLLRLKDTERLKIQAIDARCHSAPELQGCEDGCKAKFILILDCWSYCCLFTIHCPELSKYKCMEQGTHCLSLQDCWTLTTSLQERFFWSEMFCQFASARGIPALWQYDCTKHRNGCLVTGKRYLKDQKKDKEMNGKYQCLGWVEGKKGGFYVSLDGKDCPSGNAPLSSPGLHAAALPPLCSSSPLNMFPFFACNRRKCREISTPLFPKADMLHINAHADVSKGQEPKQLSPQNPGQNSLIYNSTNIFLKEKKPVSHPQILPTVSPRQVPYRKHIFVKKNSYTLDQCFPEPTFNLVKNSDKCESGPQLAQDVPEQIVLMGQACDAKLCHTCLLGGKSFHKSVSYFLTFSNVSLTPQNESSRNIVNVFFAGKLQVKRKWPSGTGDCQKLSCDPQSPSSPSHTSWGQGLRLGCEDIAGTFCNHVGLGSSASAPLPNLGQHRISMRITSEFPVPAPIAADSGLISFIDRQFEGHPQLHKGEAESENELLLQQTKYILNMRKKCPSPKITPKYFSEQHLQQVPIICVFTVNKKIDEGKKKNIKSLRRHTFTPTQELNHTGYSTEWTFQDHSILHKKQQIGFKPVGFSLSKYRLSQMQYSNLTETEHRKCIGKMPRRNWLRAAMELSSLKSIRDVAKVPTAGNCSLAINGNGGLEELLCLNGTGRQWRSRAVQKPQSSNLNFSHQKNVEEESCATFLNKFILEHPITSIPPLRKEVVQVAKTATTHNSMLMLPPCIGLHQLALPKRNLQQGRLALSSTHNDPSAMILEVSLPYSLYIASLGKEWFEIRMEETHDTYPGCSSGPSAVSQKRLGFTVSTVSAFLPANTTKAHQKDLPQFCPTGLQMCYLDGHTILNFVKCSKLLTIKMLLTITDITVVMISKTTVLQKIKGTQKKEFTIHDMHLMHKYSKFDFNPQIRGLLLEPSGKNKIFDWMSELTCLLLLSQLVKDVKRNVQSLEQSSMLNCTSGVVLRLSADTLIGVEGDETAVLPETSSFSGFVVSSSSSLSTILRGGSGSKTKESLSEVECAECFSGPDNCGGSGRGRCACAWCRQQGQEAFLSHSALCRTSCDARLTRTAGSLHSLYQEIFVLESAVFFSECFLLSHSVECCLISAGSSSYPSTQSSLLILGRRAVSTAAPAGTATALLLCLIHLQGNKKHYWDSKNRALQRKTKLTLFSIASKYGEKTHLVPGSEGASERKLFYILLFLQPFHKGEEQALWLSQYLQSKICPFMVLYLCAAQSPSQQLWKAISIFAITSCYYKVKSERGVRMVAHFMFAGSVSTAIEKAKDYPAMVTKPLSLRYTPLRDVRPLCCAQPMEQLRMSLITLGYTGKHLKDNTDCRSTEEFALTPSILPPEIWTPDISPAVNVYPTINITFNFEKSLIPVHEPENLGKNCRSRREKDSFEQCLKDLHASIHKNLYLFASDAATLGYQWKEILSQAEKQKLVSAFTYLCNSSNKGIKAGGNTHFLRCNHEASLLLIVAKQDVQMALDCVEGFGTADIRLCTALILCHELHEHCNELVDSLVVNPCILWQQSSLLHLCPNTHSEIAGEACISEDIAPLLPQVQLQRNTYCTVFTGIFYLKTLLQIGNSQPKLLLDQDLQIQKENNEF</sequence>
<dbReference type="Pfam" id="PF16101">
    <property type="entry name" value="PRIMA1"/>
    <property type="match status" value="1"/>
</dbReference>
<comment type="caution">
    <text evidence="3">The sequence shown here is derived from an EMBL/GenBank/DDBJ whole genome shotgun (WGS) entry which is preliminary data.</text>
</comment>
<feature type="transmembrane region" description="Helical" evidence="2">
    <location>
        <begin position="65"/>
        <end position="91"/>
    </location>
</feature>
<dbReference type="EMBL" id="JADDUC010000017">
    <property type="protein sequence ID" value="KAG0126785.1"/>
    <property type="molecule type" value="Genomic_DNA"/>
</dbReference>
<keyword evidence="5" id="KW-1185">Reference proteome</keyword>
<feature type="compositionally biased region" description="Basic and acidic residues" evidence="1">
    <location>
        <begin position="1258"/>
        <end position="1275"/>
    </location>
</feature>
<feature type="region of interest" description="Disordered" evidence="1">
    <location>
        <begin position="2699"/>
        <end position="2719"/>
    </location>
</feature>
<protein>
    <submittedName>
        <fullName evidence="3">Uncharacterized protein</fullName>
    </submittedName>
</protein>
<feature type="region of interest" description="Disordered" evidence="1">
    <location>
        <begin position="1442"/>
        <end position="1462"/>
    </location>
</feature>
<keyword evidence="2" id="KW-1133">Transmembrane helix</keyword>
<dbReference type="OrthoDB" id="8885320at2759"/>
<evidence type="ECO:0000313" key="4">
    <source>
        <dbReference type="EMBL" id="KAI1237635.1"/>
    </source>
</evidence>
<feature type="compositionally biased region" description="Basic residues" evidence="1">
    <location>
        <begin position="1277"/>
        <end position="1295"/>
    </location>
</feature>
<organism evidence="3">
    <name type="scientific">Lamprotornis superbus</name>
    <dbReference type="NCBI Taxonomy" id="245042"/>
    <lineage>
        <taxon>Eukaryota</taxon>
        <taxon>Metazoa</taxon>
        <taxon>Chordata</taxon>
        <taxon>Craniata</taxon>
        <taxon>Vertebrata</taxon>
        <taxon>Euteleostomi</taxon>
        <taxon>Archelosauria</taxon>
        <taxon>Archosauria</taxon>
        <taxon>Dinosauria</taxon>
        <taxon>Saurischia</taxon>
        <taxon>Theropoda</taxon>
        <taxon>Coelurosauria</taxon>
        <taxon>Aves</taxon>
        <taxon>Neognathae</taxon>
        <taxon>Neoaves</taxon>
        <taxon>Telluraves</taxon>
        <taxon>Australaves</taxon>
        <taxon>Passeriformes</taxon>
        <taxon>Sturnidae</taxon>
        <taxon>Lamprotornis</taxon>
    </lineage>
</organism>
<evidence type="ECO:0000256" key="2">
    <source>
        <dbReference type="SAM" id="Phobius"/>
    </source>
</evidence>
<reference evidence="4" key="3">
    <citation type="submission" date="2022-01" db="EMBL/GenBank/DDBJ databases">
        <authorList>
            <person name="Rubenstein D.R."/>
        </authorList>
    </citation>
    <scope>NUCLEOTIDE SEQUENCE</scope>
    <source>
        <strain evidence="4">SS15</strain>
        <tissue evidence="4">Liver</tissue>
    </source>
</reference>
<feature type="compositionally biased region" description="Low complexity" evidence="1">
    <location>
        <begin position="2271"/>
        <end position="2280"/>
    </location>
</feature>
<accession>A0A835P0C2</accession>